<dbReference type="EMBL" id="SMGK01000002">
    <property type="protein sequence ID" value="TCK73517.1"/>
    <property type="molecule type" value="Genomic_DNA"/>
</dbReference>
<dbReference type="RefSeq" id="WP_131993135.1">
    <property type="nucleotide sequence ID" value="NZ_SMGK01000002.1"/>
</dbReference>
<dbReference type="AlphaFoldDB" id="A0A4R1L8D0"/>
<feature type="transmembrane region" description="Helical" evidence="7">
    <location>
        <begin position="440"/>
        <end position="460"/>
    </location>
</feature>
<feature type="transmembrane region" description="Helical" evidence="7">
    <location>
        <begin position="399"/>
        <end position="420"/>
    </location>
</feature>
<dbReference type="InterPro" id="IPR025857">
    <property type="entry name" value="MacB_PCD"/>
</dbReference>
<dbReference type="InterPro" id="IPR047928">
    <property type="entry name" value="Perm_prefix_1"/>
</dbReference>
<dbReference type="GO" id="GO:0022857">
    <property type="term" value="F:transmembrane transporter activity"/>
    <property type="evidence" value="ECO:0007669"/>
    <property type="project" value="TreeGrafter"/>
</dbReference>
<evidence type="ECO:0000256" key="5">
    <source>
        <dbReference type="ARBA" id="ARBA00023136"/>
    </source>
</evidence>
<dbReference type="OrthoDB" id="101410at2"/>
<dbReference type="Pfam" id="PF12704">
    <property type="entry name" value="MacB_PCD"/>
    <property type="match status" value="2"/>
</dbReference>
<feature type="transmembrane region" description="Helical" evidence="7">
    <location>
        <begin position="817"/>
        <end position="836"/>
    </location>
</feature>
<dbReference type="NCBIfam" id="NF038403">
    <property type="entry name" value="perm_prefix_1"/>
    <property type="match status" value="1"/>
</dbReference>
<keyword evidence="11" id="KW-1185">Reference proteome</keyword>
<feature type="transmembrane region" description="Helical" evidence="7">
    <location>
        <begin position="761"/>
        <end position="786"/>
    </location>
</feature>
<feature type="transmembrane region" description="Helical" evidence="7">
    <location>
        <begin position="90"/>
        <end position="114"/>
    </location>
</feature>
<comment type="caution">
    <text evidence="10">The sequence shown here is derived from an EMBL/GenBank/DDBJ whole genome shotgun (WGS) entry which is preliminary data.</text>
</comment>
<gene>
    <name evidence="10" type="ORF">C7378_1130</name>
</gene>
<keyword evidence="4 7" id="KW-1133">Transmembrane helix</keyword>
<feature type="domain" description="ABC3 transporter permease C-terminal" evidence="8">
    <location>
        <begin position="351"/>
        <end position="460"/>
    </location>
</feature>
<feature type="transmembrane region" description="Helical" evidence="7">
    <location>
        <begin position="848"/>
        <end position="871"/>
    </location>
</feature>
<evidence type="ECO:0000313" key="10">
    <source>
        <dbReference type="EMBL" id="TCK73517.1"/>
    </source>
</evidence>
<feature type="domain" description="ABC3 transporter permease C-terminal" evidence="8">
    <location>
        <begin position="766"/>
        <end position="878"/>
    </location>
</feature>
<comment type="similarity">
    <text evidence="6">Belongs to the ABC-4 integral membrane protein family.</text>
</comment>
<evidence type="ECO:0000259" key="9">
    <source>
        <dbReference type="Pfam" id="PF12704"/>
    </source>
</evidence>
<feature type="transmembrane region" description="Helical" evidence="7">
    <location>
        <begin position="489"/>
        <end position="509"/>
    </location>
</feature>
<dbReference type="NCBIfam" id="TIGR03434">
    <property type="entry name" value="ADOP"/>
    <property type="match status" value="1"/>
</dbReference>
<organism evidence="10 11">
    <name type="scientific">Acidipila rosea</name>
    <dbReference type="NCBI Taxonomy" id="768535"/>
    <lineage>
        <taxon>Bacteria</taxon>
        <taxon>Pseudomonadati</taxon>
        <taxon>Acidobacteriota</taxon>
        <taxon>Terriglobia</taxon>
        <taxon>Terriglobales</taxon>
        <taxon>Acidobacteriaceae</taxon>
        <taxon>Acidipila</taxon>
    </lineage>
</organism>
<name>A0A4R1L8D0_9BACT</name>
<proteinExistence type="inferred from homology"/>
<keyword evidence="3 7" id="KW-0812">Transmembrane</keyword>
<evidence type="ECO:0000256" key="2">
    <source>
        <dbReference type="ARBA" id="ARBA00022475"/>
    </source>
</evidence>
<evidence type="ECO:0000256" key="7">
    <source>
        <dbReference type="SAM" id="Phobius"/>
    </source>
</evidence>
<keyword evidence="2" id="KW-1003">Cell membrane</keyword>
<evidence type="ECO:0000256" key="3">
    <source>
        <dbReference type="ARBA" id="ARBA00022692"/>
    </source>
</evidence>
<dbReference type="InterPro" id="IPR050250">
    <property type="entry name" value="Macrolide_Exporter_MacB"/>
</dbReference>
<dbReference type="Proteomes" id="UP000295210">
    <property type="component" value="Unassembled WGS sequence"/>
</dbReference>
<accession>A0A4R1L8D0</accession>
<dbReference type="Pfam" id="PF02687">
    <property type="entry name" value="FtsX"/>
    <property type="match status" value="2"/>
</dbReference>
<evidence type="ECO:0000259" key="8">
    <source>
        <dbReference type="Pfam" id="PF02687"/>
    </source>
</evidence>
<comment type="subcellular location">
    <subcellularLocation>
        <location evidence="1">Cell membrane</location>
        <topology evidence="1">Multi-pass membrane protein</topology>
    </subcellularLocation>
</comment>
<reference evidence="10 11" key="1">
    <citation type="submission" date="2019-03" db="EMBL/GenBank/DDBJ databases">
        <title>Genomic Encyclopedia of Type Strains, Phase IV (KMG-IV): sequencing the most valuable type-strain genomes for metagenomic binning, comparative biology and taxonomic classification.</title>
        <authorList>
            <person name="Goeker M."/>
        </authorList>
    </citation>
    <scope>NUCLEOTIDE SEQUENCE [LARGE SCALE GENOMIC DNA]</scope>
    <source>
        <strain evidence="10 11">DSM 103428</strain>
    </source>
</reference>
<sequence>MPFRRFSKRKAEDAELASELQAHLDCEVEENIARGMPEDEARRRARVKLGNQTRVREEVWEGNSLAWLEGIRRDLLYAARTLARTPGFSMTAILVMALGIGATTALFTVVHSVLLKPLPFPHVDQLVSLREADAHGNVRDRAVAGGNYRDWQRGSHSFTSMALLVNYGQYNLSGAAGALPERIDAQVATASVFPTLGVKPYLGRFFNASDDRSGANGTVVITWGFWKRRFSGSPSAIGSTLWLDAKPYTVIGVLPEWFHYPDAKTQLWTPLVQQMPPEMMQSHGAHNFWVLARLKPGVTEAAATAELSAIQAGIRKRFPDGPISDAVSSRPLLDEAVHQYKPALFTLLAATGCLLLIACLNVANLLVARSAARRRELAIRMALGGTRLLLIREQASESLVICALGGLLGLGLAYLALLAFAETHLDIPRADSIHIDLPVFLVAVGVTLLCGLIAGLIPAIGSQDHQVVRVLQESARSSGGQARVRLRRALLALEVGLTVVLLIGAGLLLKSYQQLRSVNLGCTTQNVLTMDLNLPDGKYQQPAQTVNFYEQLLDRVRRLPGVRAAALTTDLPGRGGEDDAFTIQEHPPLPKGDWLDADVRWVDPDYFATLKIPLVRGRTFLPNERLERRHYVIVNQALVRQYFPHEDPIGKHIIDENNDDYVSGGKLIRPRTPTGNEIIGVVGDTRDSVNGPMAATAYYPIFGGIQSSASLAVRTQGDPNQLALPIQKQIAQLDPTLPVANLMTMDEMIGQSTQQSAFNAFLLLAYAVLSLLLAAVGLYGVLAYLATQRTGEIGIRIALGAQREQVMRMMLVDGLRPALAGLLCGLAGGVAAAQLIRSMLYGTRPFDPAVFAAVTAVLLAVSAAACSVPAWRASRLDPMEALRTE</sequence>
<protein>
    <submittedName>
        <fullName evidence="10">Putative permease</fullName>
    </submittedName>
</protein>
<feature type="domain" description="MacB-like periplasmic core" evidence="9">
    <location>
        <begin position="497"/>
        <end position="706"/>
    </location>
</feature>
<evidence type="ECO:0000256" key="6">
    <source>
        <dbReference type="ARBA" id="ARBA00038076"/>
    </source>
</evidence>
<keyword evidence="5 7" id="KW-0472">Membrane</keyword>
<evidence type="ECO:0000313" key="11">
    <source>
        <dbReference type="Proteomes" id="UP000295210"/>
    </source>
</evidence>
<dbReference type="InterPro" id="IPR003838">
    <property type="entry name" value="ABC3_permease_C"/>
</dbReference>
<evidence type="ECO:0000256" key="1">
    <source>
        <dbReference type="ARBA" id="ARBA00004651"/>
    </source>
</evidence>
<evidence type="ECO:0000256" key="4">
    <source>
        <dbReference type="ARBA" id="ARBA00022989"/>
    </source>
</evidence>
<dbReference type="PANTHER" id="PTHR30572:SF4">
    <property type="entry name" value="ABC TRANSPORTER PERMEASE YTRF"/>
    <property type="match status" value="1"/>
</dbReference>
<feature type="domain" description="MacB-like periplasmic core" evidence="9">
    <location>
        <begin position="89"/>
        <end position="309"/>
    </location>
</feature>
<feature type="transmembrane region" description="Helical" evidence="7">
    <location>
        <begin position="343"/>
        <end position="367"/>
    </location>
</feature>
<dbReference type="GO" id="GO:0005886">
    <property type="term" value="C:plasma membrane"/>
    <property type="evidence" value="ECO:0007669"/>
    <property type="project" value="UniProtKB-SubCell"/>
</dbReference>
<dbReference type="InterPro" id="IPR017800">
    <property type="entry name" value="ADOP"/>
</dbReference>
<dbReference type="PANTHER" id="PTHR30572">
    <property type="entry name" value="MEMBRANE COMPONENT OF TRANSPORTER-RELATED"/>
    <property type="match status" value="1"/>
</dbReference>